<evidence type="ECO:0000313" key="2">
    <source>
        <dbReference type="EMBL" id="KAK6773489.1"/>
    </source>
</evidence>
<dbReference type="AlphaFoldDB" id="A0AAN8SPD8"/>
<proteinExistence type="predicted"/>
<sequence length="111" mass="12813">MRNCSRVSHIEHGINGVGEVEQPLEEENGNSLDFEEDDLDDVPDQDDSEVDKELGAFREKLEEEKKMKEAGIDKRFENIFTNKAAKYNEKLEVMKCLLIHQMNQVKIAMKS</sequence>
<feature type="region of interest" description="Disordered" evidence="1">
    <location>
        <begin position="1"/>
        <end position="49"/>
    </location>
</feature>
<organism evidence="2 3">
    <name type="scientific">Solanum bulbocastanum</name>
    <name type="common">Wild potato</name>
    <dbReference type="NCBI Taxonomy" id="147425"/>
    <lineage>
        <taxon>Eukaryota</taxon>
        <taxon>Viridiplantae</taxon>
        <taxon>Streptophyta</taxon>
        <taxon>Embryophyta</taxon>
        <taxon>Tracheophyta</taxon>
        <taxon>Spermatophyta</taxon>
        <taxon>Magnoliopsida</taxon>
        <taxon>eudicotyledons</taxon>
        <taxon>Gunneridae</taxon>
        <taxon>Pentapetalae</taxon>
        <taxon>asterids</taxon>
        <taxon>lamiids</taxon>
        <taxon>Solanales</taxon>
        <taxon>Solanaceae</taxon>
        <taxon>Solanoideae</taxon>
        <taxon>Solaneae</taxon>
        <taxon>Solanum</taxon>
    </lineage>
</organism>
<reference evidence="2 3" key="1">
    <citation type="submission" date="2024-02" db="EMBL/GenBank/DDBJ databases">
        <title>de novo genome assembly of Solanum bulbocastanum strain 11H21.</title>
        <authorList>
            <person name="Hosaka A.J."/>
        </authorList>
    </citation>
    <scope>NUCLEOTIDE SEQUENCE [LARGE SCALE GENOMIC DNA]</scope>
    <source>
        <tissue evidence="2">Young leaves</tissue>
    </source>
</reference>
<evidence type="ECO:0000256" key="1">
    <source>
        <dbReference type="SAM" id="MobiDB-lite"/>
    </source>
</evidence>
<comment type="caution">
    <text evidence="2">The sequence shown here is derived from an EMBL/GenBank/DDBJ whole genome shotgun (WGS) entry which is preliminary data.</text>
</comment>
<feature type="compositionally biased region" description="Acidic residues" evidence="1">
    <location>
        <begin position="22"/>
        <end position="49"/>
    </location>
</feature>
<evidence type="ECO:0000313" key="3">
    <source>
        <dbReference type="Proteomes" id="UP001371456"/>
    </source>
</evidence>
<accession>A0AAN8SPD8</accession>
<gene>
    <name evidence="2" type="ORF">RDI58_028727</name>
</gene>
<protein>
    <submittedName>
        <fullName evidence="2">Uncharacterized protein</fullName>
    </submittedName>
</protein>
<dbReference type="Proteomes" id="UP001371456">
    <property type="component" value="Unassembled WGS sequence"/>
</dbReference>
<name>A0AAN8SPD8_SOLBU</name>
<dbReference type="EMBL" id="JBANQN010000012">
    <property type="protein sequence ID" value="KAK6773489.1"/>
    <property type="molecule type" value="Genomic_DNA"/>
</dbReference>
<keyword evidence="3" id="KW-1185">Reference proteome</keyword>